<feature type="binding site" evidence="14">
    <location>
        <position position="118"/>
    </location>
    <ligand>
        <name>[4Fe-4S] cluster</name>
        <dbReference type="ChEBI" id="CHEBI:49883"/>
        <note>4Fe-4S-S-AdoMet</note>
    </ligand>
</feature>
<dbReference type="SUPFAM" id="SSF102114">
    <property type="entry name" value="Radical SAM enzymes"/>
    <property type="match status" value="1"/>
</dbReference>
<dbReference type="GO" id="GO:0051539">
    <property type="term" value="F:4 iron, 4 sulfur cluster binding"/>
    <property type="evidence" value="ECO:0007669"/>
    <property type="project" value="UniProtKB-UniRule"/>
</dbReference>
<evidence type="ECO:0000256" key="2">
    <source>
        <dbReference type="ARBA" id="ARBA00007544"/>
    </source>
</evidence>
<dbReference type="PANTHER" id="PTHR30544:SF5">
    <property type="entry name" value="RADICAL SAM CORE DOMAIN-CONTAINING PROTEIN"/>
    <property type="match status" value="1"/>
</dbReference>
<name>A0A2N9Y777_9NEIS</name>
<dbReference type="GO" id="GO:0046872">
    <property type="term" value="F:metal ion binding"/>
    <property type="evidence" value="ECO:0007669"/>
    <property type="project" value="UniProtKB-KW"/>
</dbReference>
<evidence type="ECO:0000256" key="14">
    <source>
        <dbReference type="HAMAP-Rule" id="MF_01849"/>
    </source>
</evidence>
<dbReference type="RefSeq" id="WP_100116558.1">
    <property type="nucleotide sequence ID" value="NZ_JBNPAZ010000005.1"/>
</dbReference>
<feature type="binding site" evidence="14">
    <location>
        <position position="115"/>
    </location>
    <ligand>
        <name>[4Fe-4S] cluster</name>
        <dbReference type="ChEBI" id="CHEBI:49883"/>
        <note>4Fe-4S-S-AdoMet</note>
    </ligand>
</feature>
<feature type="binding site" evidence="14">
    <location>
        <position position="196"/>
    </location>
    <ligand>
        <name>S-adenosyl-L-methionine</name>
        <dbReference type="ChEBI" id="CHEBI:59789"/>
    </ligand>
</feature>
<evidence type="ECO:0000256" key="10">
    <source>
        <dbReference type="ARBA" id="ARBA00022723"/>
    </source>
</evidence>
<accession>A0A2N9Y777</accession>
<evidence type="ECO:0000256" key="3">
    <source>
        <dbReference type="ARBA" id="ARBA00022485"/>
    </source>
</evidence>
<evidence type="ECO:0000256" key="6">
    <source>
        <dbReference type="ARBA" id="ARBA00022603"/>
    </source>
</evidence>
<comment type="catalytic activity">
    <reaction evidence="14">
        <text>adenosine(37) in tRNA + 2 reduced [2Fe-2S]-[ferredoxin] + 2 S-adenosyl-L-methionine = 2-methyladenosine(37) in tRNA + 5'-deoxyadenosine + L-methionine + 2 oxidized [2Fe-2S]-[ferredoxin] + S-adenosyl-L-homocysteine</text>
        <dbReference type="Rhea" id="RHEA:43332"/>
        <dbReference type="Rhea" id="RHEA-COMP:10000"/>
        <dbReference type="Rhea" id="RHEA-COMP:10001"/>
        <dbReference type="Rhea" id="RHEA-COMP:10162"/>
        <dbReference type="Rhea" id="RHEA-COMP:10485"/>
        <dbReference type="ChEBI" id="CHEBI:17319"/>
        <dbReference type="ChEBI" id="CHEBI:33737"/>
        <dbReference type="ChEBI" id="CHEBI:33738"/>
        <dbReference type="ChEBI" id="CHEBI:57844"/>
        <dbReference type="ChEBI" id="CHEBI:57856"/>
        <dbReference type="ChEBI" id="CHEBI:59789"/>
        <dbReference type="ChEBI" id="CHEBI:74411"/>
        <dbReference type="ChEBI" id="CHEBI:74497"/>
        <dbReference type="EC" id="2.1.1.192"/>
    </reaction>
</comment>
<dbReference type="GO" id="GO:0000049">
    <property type="term" value="F:tRNA binding"/>
    <property type="evidence" value="ECO:0007669"/>
    <property type="project" value="UniProtKB-UniRule"/>
</dbReference>
<dbReference type="GO" id="GO:0030488">
    <property type="term" value="P:tRNA methylation"/>
    <property type="evidence" value="ECO:0007669"/>
    <property type="project" value="UniProtKB-UniRule"/>
</dbReference>
<dbReference type="SFLD" id="SFLDS00029">
    <property type="entry name" value="Radical_SAM"/>
    <property type="match status" value="1"/>
</dbReference>
<dbReference type="PANTHER" id="PTHR30544">
    <property type="entry name" value="23S RRNA METHYLTRANSFERASE"/>
    <property type="match status" value="1"/>
</dbReference>
<dbReference type="InterPro" id="IPR058240">
    <property type="entry name" value="rSAM_sf"/>
</dbReference>
<dbReference type="Proteomes" id="UP000231094">
    <property type="component" value="Unassembled WGS sequence"/>
</dbReference>
<dbReference type="Pfam" id="PF04055">
    <property type="entry name" value="Radical_SAM"/>
    <property type="match status" value="1"/>
</dbReference>
<feature type="active site" description="S-methylcysteine intermediate" evidence="14">
    <location>
        <position position="338"/>
    </location>
</feature>
<dbReference type="PROSITE" id="PS51918">
    <property type="entry name" value="RADICAL_SAM"/>
    <property type="match status" value="1"/>
</dbReference>
<dbReference type="HAMAP" id="MF_01849">
    <property type="entry name" value="RNA_methyltr_RlmN"/>
    <property type="match status" value="1"/>
</dbReference>
<evidence type="ECO:0000259" key="15">
    <source>
        <dbReference type="PROSITE" id="PS51918"/>
    </source>
</evidence>
<dbReference type="Pfam" id="PF21016">
    <property type="entry name" value="RlmN_N"/>
    <property type="match status" value="1"/>
</dbReference>
<dbReference type="Gene3D" id="3.20.20.70">
    <property type="entry name" value="Aldolase class I"/>
    <property type="match status" value="1"/>
</dbReference>
<evidence type="ECO:0000313" key="17">
    <source>
        <dbReference type="Proteomes" id="UP000231094"/>
    </source>
</evidence>
<keyword evidence="7 14" id="KW-0808">Transferase</keyword>
<dbReference type="InterPro" id="IPR048641">
    <property type="entry name" value="RlmN_N"/>
</dbReference>
<evidence type="ECO:0000313" key="16">
    <source>
        <dbReference type="EMBL" id="PIT65035.1"/>
    </source>
</evidence>
<keyword evidence="8 14" id="KW-0949">S-adenosyl-L-methionine</keyword>
<keyword evidence="4 14" id="KW-0963">Cytoplasm</keyword>
<dbReference type="EMBL" id="MEIV01000009">
    <property type="protein sequence ID" value="PIT65035.1"/>
    <property type="molecule type" value="Genomic_DNA"/>
</dbReference>
<protein>
    <recommendedName>
        <fullName evidence="14">Dual-specificity RNA methyltransferase RlmN</fullName>
        <ecNumber evidence="14">2.1.1.192</ecNumber>
    </recommendedName>
    <alternativeName>
        <fullName evidence="14">23S rRNA (adenine(2503)-C(2))-methyltransferase</fullName>
    </alternativeName>
    <alternativeName>
        <fullName evidence="14">23S rRNA m2A2503 methyltransferase</fullName>
    </alternativeName>
    <alternativeName>
        <fullName evidence="14">Ribosomal RNA large subunit methyltransferase N</fullName>
    </alternativeName>
    <alternativeName>
        <fullName evidence="14">tRNA (adenine(37)-C(2))-methyltransferase</fullName>
    </alternativeName>
    <alternativeName>
        <fullName evidence="14">tRNA m2A37 methyltransferase</fullName>
    </alternativeName>
</protein>
<dbReference type="SFLD" id="SFLDG01062">
    <property type="entry name" value="methyltransferase_(Class_A)"/>
    <property type="match status" value="1"/>
</dbReference>
<dbReference type="CDD" id="cd01335">
    <property type="entry name" value="Radical_SAM"/>
    <property type="match status" value="1"/>
</dbReference>
<comment type="caution">
    <text evidence="16">The sequence shown here is derived from an EMBL/GenBank/DDBJ whole genome shotgun (WGS) entry which is preliminary data.</text>
</comment>
<keyword evidence="9 14" id="KW-0819">tRNA processing</keyword>
<dbReference type="InterPro" id="IPR013785">
    <property type="entry name" value="Aldolase_TIM"/>
</dbReference>
<keyword evidence="6 14" id="KW-0489">Methyltransferase</keyword>
<feature type="binding site" evidence="14">
    <location>
        <position position="111"/>
    </location>
    <ligand>
        <name>[4Fe-4S] cluster</name>
        <dbReference type="ChEBI" id="CHEBI:49883"/>
        <note>4Fe-4S-S-AdoMet</note>
    </ligand>
</feature>
<reference evidence="16 17" key="1">
    <citation type="journal article" date="2017" name="MBio">
        <title>Type VI secretion-mediated competition in the bee gut microbiome.</title>
        <authorList>
            <person name="Steele M.I."/>
            <person name="Kwong W.K."/>
            <person name="Powell J.E."/>
            <person name="Whiteley M."/>
            <person name="Moran N.A."/>
        </authorList>
    </citation>
    <scope>NUCLEOTIDE SEQUENCE [LARGE SCALE GENOMIC DNA]</scope>
    <source>
        <strain evidence="16 17">PEB0171</strain>
    </source>
</reference>
<dbReference type="GO" id="GO:0019843">
    <property type="term" value="F:rRNA binding"/>
    <property type="evidence" value="ECO:0007669"/>
    <property type="project" value="UniProtKB-UniRule"/>
</dbReference>
<feature type="binding site" evidence="14">
    <location>
        <begin position="164"/>
        <end position="165"/>
    </location>
    <ligand>
        <name>S-adenosyl-L-methionine</name>
        <dbReference type="ChEBI" id="CHEBI:59789"/>
    </ligand>
</feature>
<dbReference type="InterPro" id="IPR027492">
    <property type="entry name" value="RNA_MTrfase_RlmN"/>
</dbReference>
<dbReference type="EC" id="2.1.1.192" evidence="14"/>
<feature type="active site" description="Proton acceptor" evidence="14">
    <location>
        <position position="91"/>
    </location>
</feature>
<comment type="cofactor">
    <cofactor evidence="14">
        <name>[4Fe-4S] cluster</name>
        <dbReference type="ChEBI" id="CHEBI:49883"/>
    </cofactor>
    <text evidence="14">Binds 1 [4Fe-4S] cluster. The cluster is coordinated with 3 cysteines and an exchangeable S-adenosyl-L-methionine.</text>
</comment>
<proteinExistence type="inferred from homology"/>
<keyword evidence="13 14" id="KW-1015">Disulfide bond</keyword>
<dbReference type="PIRSF" id="PIRSF006004">
    <property type="entry name" value="CHP00048"/>
    <property type="match status" value="1"/>
</dbReference>
<keyword evidence="12 14" id="KW-0411">Iron-sulfur</keyword>
<dbReference type="FunFam" id="3.20.20.70:FF:000008">
    <property type="entry name" value="Dual-specificity RNA methyltransferase RlmN"/>
    <property type="match status" value="1"/>
</dbReference>
<comment type="miscellaneous">
    <text evidence="14">Reaction proceeds by a ping-pong mechanism involving intermediate methylation of a conserved cysteine residue.</text>
</comment>
<keyword evidence="11 14" id="KW-0408">Iron</keyword>
<evidence type="ECO:0000256" key="13">
    <source>
        <dbReference type="ARBA" id="ARBA00023157"/>
    </source>
</evidence>
<dbReference type="NCBIfam" id="TIGR00048">
    <property type="entry name" value="rRNA_mod_RlmN"/>
    <property type="match status" value="1"/>
</dbReference>
<dbReference type="InterPro" id="IPR004383">
    <property type="entry name" value="rRNA_lsu_MTrfase_RlmN/Cfr"/>
</dbReference>
<feature type="domain" description="Radical SAM core" evidence="15">
    <location>
        <begin position="97"/>
        <end position="333"/>
    </location>
</feature>
<feature type="binding site" evidence="14">
    <location>
        <begin position="218"/>
        <end position="220"/>
    </location>
    <ligand>
        <name>S-adenosyl-L-methionine</name>
        <dbReference type="ChEBI" id="CHEBI:59789"/>
    </ligand>
</feature>
<dbReference type="GO" id="GO:0002935">
    <property type="term" value="F:tRNA (adenine(37)-C2)-methyltransferase activity"/>
    <property type="evidence" value="ECO:0007669"/>
    <property type="project" value="UniProtKB-UniRule"/>
</dbReference>
<comment type="function">
    <text evidence="14">Specifically methylates position 2 of adenine 2503 in 23S rRNA and position 2 of adenine 37 in tRNAs. m2A2503 modification seems to play a crucial role in the proofreading step occurring at the peptidyl transferase center and thus would serve to optimize ribosomal fidelity.</text>
</comment>
<dbReference type="GO" id="GO:0070040">
    <property type="term" value="F:rRNA (adenine(2503)-C2-)-methyltransferase activity"/>
    <property type="evidence" value="ECO:0007669"/>
    <property type="project" value="UniProtKB-UniRule"/>
</dbReference>
<evidence type="ECO:0000256" key="12">
    <source>
        <dbReference type="ARBA" id="ARBA00023014"/>
    </source>
</evidence>
<dbReference type="InterPro" id="IPR007197">
    <property type="entry name" value="rSAM"/>
</dbReference>
<evidence type="ECO:0000256" key="11">
    <source>
        <dbReference type="ARBA" id="ARBA00023004"/>
    </source>
</evidence>
<comment type="similarity">
    <text evidence="2 14">Belongs to the radical SAM superfamily. RlmN family.</text>
</comment>
<keyword evidence="10 14" id="KW-0479">Metal-binding</keyword>
<dbReference type="FunFam" id="1.10.150.530:FF:000003">
    <property type="entry name" value="Dual-specificity RNA methyltransferase RlmN"/>
    <property type="match status" value="1"/>
</dbReference>
<dbReference type="InterPro" id="IPR040072">
    <property type="entry name" value="Methyltransferase_A"/>
</dbReference>
<feature type="binding site" evidence="14">
    <location>
        <position position="295"/>
    </location>
    <ligand>
        <name>S-adenosyl-L-methionine</name>
        <dbReference type="ChEBI" id="CHEBI:59789"/>
    </ligand>
</feature>
<dbReference type="GO" id="GO:0005737">
    <property type="term" value="C:cytoplasm"/>
    <property type="evidence" value="ECO:0007669"/>
    <property type="project" value="UniProtKB-SubCell"/>
</dbReference>
<keyword evidence="5 14" id="KW-0698">rRNA processing</keyword>
<dbReference type="AlphaFoldDB" id="A0A2N9Y777"/>
<sequence length="360" mass="40469">MKTNLLNFDLPSLTAHFAQMGEKPFRARQVMRWMHLGGVADFTDMTDLAKSLRHKLLDNAEVKVPDLLIEQKSADGTCKWLLDVGTGNGVETVFIPEDTRGTLCISSQIGCALECMFCSTGRQGFNRNLTTAEIIGQLWWANKALGVTPKDERVISNVVMMGMGEPLANFDNVVTALSIMLDDHGYGLSRRRVTVSTSGMVPQMDRLKEIMPVALAISLHASNDQVRDKLIPLNKKYPLNQLMSACQRYLVKAPRDFITFEYIMLKEINDAPENARQLIELVKDVPCKFNLIPFNPFTNSGFQRSTNERIRIFREILQEAGFVVTVRKTRGDDIDAACGQLAGKVKDKTQRQQKWQLVQG</sequence>
<comment type="catalytic activity">
    <reaction evidence="14">
        <text>adenosine(2503) in 23S rRNA + 2 reduced [2Fe-2S]-[ferredoxin] + 2 S-adenosyl-L-methionine = 2-methyladenosine(2503) in 23S rRNA + 5'-deoxyadenosine + L-methionine + 2 oxidized [2Fe-2S]-[ferredoxin] + S-adenosyl-L-homocysteine</text>
        <dbReference type="Rhea" id="RHEA:42916"/>
        <dbReference type="Rhea" id="RHEA-COMP:10000"/>
        <dbReference type="Rhea" id="RHEA-COMP:10001"/>
        <dbReference type="Rhea" id="RHEA-COMP:10152"/>
        <dbReference type="Rhea" id="RHEA-COMP:10282"/>
        <dbReference type="ChEBI" id="CHEBI:17319"/>
        <dbReference type="ChEBI" id="CHEBI:33737"/>
        <dbReference type="ChEBI" id="CHEBI:33738"/>
        <dbReference type="ChEBI" id="CHEBI:57844"/>
        <dbReference type="ChEBI" id="CHEBI:57856"/>
        <dbReference type="ChEBI" id="CHEBI:59789"/>
        <dbReference type="ChEBI" id="CHEBI:74411"/>
        <dbReference type="ChEBI" id="CHEBI:74497"/>
        <dbReference type="EC" id="2.1.1.192"/>
    </reaction>
</comment>
<evidence type="ECO:0000256" key="8">
    <source>
        <dbReference type="ARBA" id="ARBA00022691"/>
    </source>
</evidence>
<organism evidence="16 17">
    <name type="scientific">Snodgrassella alvi</name>
    <dbReference type="NCBI Taxonomy" id="1196083"/>
    <lineage>
        <taxon>Bacteria</taxon>
        <taxon>Pseudomonadati</taxon>
        <taxon>Pseudomonadota</taxon>
        <taxon>Betaproteobacteria</taxon>
        <taxon>Neisseriales</taxon>
        <taxon>Neisseriaceae</taxon>
        <taxon>Snodgrassella</taxon>
    </lineage>
</organism>
<gene>
    <name evidence="14" type="primary">rlmN</name>
    <name evidence="16" type="ORF">BHC47_09390</name>
</gene>
<comment type="subcellular location">
    <subcellularLocation>
        <location evidence="1 14">Cytoplasm</location>
    </subcellularLocation>
</comment>
<dbReference type="SFLD" id="SFLDF00275">
    <property type="entry name" value="adenosine_C2_methyltransferase"/>
    <property type="match status" value="1"/>
</dbReference>
<evidence type="ECO:0000256" key="9">
    <source>
        <dbReference type="ARBA" id="ARBA00022694"/>
    </source>
</evidence>
<keyword evidence="3 14" id="KW-0004">4Fe-4S</keyword>
<comment type="caution">
    <text evidence="14">Lacks conserved residue(s) required for the propagation of feature annotation.</text>
</comment>
<dbReference type="GO" id="GO:0070475">
    <property type="term" value="P:rRNA base methylation"/>
    <property type="evidence" value="ECO:0007669"/>
    <property type="project" value="UniProtKB-UniRule"/>
</dbReference>
<evidence type="ECO:0000256" key="5">
    <source>
        <dbReference type="ARBA" id="ARBA00022552"/>
    </source>
</evidence>
<evidence type="ECO:0000256" key="4">
    <source>
        <dbReference type="ARBA" id="ARBA00022490"/>
    </source>
</evidence>
<evidence type="ECO:0000256" key="7">
    <source>
        <dbReference type="ARBA" id="ARBA00022679"/>
    </source>
</evidence>
<evidence type="ECO:0000256" key="1">
    <source>
        <dbReference type="ARBA" id="ARBA00004496"/>
    </source>
</evidence>
<dbReference type="Gene3D" id="1.10.150.530">
    <property type="match status" value="1"/>
</dbReference>